<evidence type="ECO:0000313" key="2">
    <source>
        <dbReference type="Proteomes" id="UP000277928"/>
    </source>
</evidence>
<evidence type="ECO:0000313" key="1">
    <source>
        <dbReference type="EMBL" id="VDK68056.1"/>
    </source>
</evidence>
<gene>
    <name evidence="1" type="ORF">NLS_LOCUS304</name>
</gene>
<sequence length="111" mass="12333">MHDVTDCASLFFAPESRYCSELRGSILTECSVRGTRDGVTPATTRNTIYSSDRVVSTDLLKVPEMLQASMLYGFGSHAAGVMKLESNLEVRHVRIARDSGVHQGHHWFSDM</sequence>
<accession>A0A3P6S1K3</accession>
<organism evidence="1 2">
    <name type="scientific">Litomosoides sigmodontis</name>
    <name type="common">Filarial nematode worm</name>
    <dbReference type="NCBI Taxonomy" id="42156"/>
    <lineage>
        <taxon>Eukaryota</taxon>
        <taxon>Metazoa</taxon>
        <taxon>Ecdysozoa</taxon>
        <taxon>Nematoda</taxon>
        <taxon>Chromadorea</taxon>
        <taxon>Rhabditida</taxon>
        <taxon>Spirurina</taxon>
        <taxon>Spiruromorpha</taxon>
        <taxon>Filarioidea</taxon>
        <taxon>Onchocercidae</taxon>
        <taxon>Litomosoides</taxon>
    </lineage>
</organism>
<reference evidence="1 2" key="1">
    <citation type="submission" date="2018-08" db="EMBL/GenBank/DDBJ databases">
        <authorList>
            <person name="Laetsch R D."/>
            <person name="Stevens L."/>
            <person name="Kumar S."/>
            <person name="Blaxter L. M."/>
        </authorList>
    </citation>
    <scope>NUCLEOTIDE SEQUENCE [LARGE SCALE GENOMIC DNA]</scope>
</reference>
<dbReference type="AlphaFoldDB" id="A0A3P6S1K3"/>
<dbReference type="Proteomes" id="UP000277928">
    <property type="component" value="Unassembled WGS sequence"/>
</dbReference>
<keyword evidence="2" id="KW-1185">Reference proteome</keyword>
<name>A0A3P6S1K3_LITSI</name>
<dbReference type="EMBL" id="UYRX01000007">
    <property type="protein sequence ID" value="VDK68056.1"/>
    <property type="molecule type" value="Genomic_DNA"/>
</dbReference>
<protein>
    <submittedName>
        <fullName evidence="1">Uncharacterized protein</fullName>
    </submittedName>
</protein>
<proteinExistence type="predicted"/>